<dbReference type="GO" id="GO:0006508">
    <property type="term" value="P:proteolysis"/>
    <property type="evidence" value="ECO:0007669"/>
    <property type="project" value="InterPro"/>
</dbReference>
<proteinExistence type="predicted"/>
<dbReference type="Proteomes" id="UP000007797">
    <property type="component" value="Unassembled WGS sequence"/>
</dbReference>
<feature type="compositionally biased region" description="Acidic residues" evidence="5">
    <location>
        <begin position="1644"/>
        <end position="1674"/>
    </location>
</feature>
<evidence type="ECO:0000256" key="5">
    <source>
        <dbReference type="SAM" id="MobiDB-lite"/>
    </source>
</evidence>
<evidence type="ECO:0000256" key="4">
    <source>
        <dbReference type="ARBA" id="ARBA00022829"/>
    </source>
</evidence>
<sequence length="2140" mass="246184">MDTLDKVVRVLDDADTFKKIITAAKSCDKAYTIITNQLQTAVINKLITSEKNAKLLIEVSEHLQKGVEQLFGNTKTLVGFEEGAETAMRCNLFVLDALQSWSATRPNPHSYKRWLRCISLLGDAKRIAMAVQVADKLYAILKQNETDFPLEKDPSYYQKLMVHCMFIKMQLSEERLVTMDAQEIDHLRLEWSQLNVDIVKERCFFNESLFPKYFNRLLSLDFLGKEEDFVYLLMIYQVTNTPNVLNRFMDLLFDLTKNDILPLLSKIALPNDIVNIVWLSIHTSFYVQQSQPQQQDIQKKALELLSVMDMVVNSTIKSTLPNQKEKYQLDILLIRLSSLSNRFKILSKINSDSKKNVLEKELNQLLPMINQVLEDCNKGEYAFQFDENDKSIGQSPQVRDEIFKLPKIIVENIYLGVQSLLLQQQQRDKWLANDLIINLVRLSFVTPFIMNQWLSNIDQKYSKHLDKFILVNLGILIDYSSNDLQFSQFEEMLNETITRYYNELQQEDETQPKRDQSIITELVRLLRLICTRYRNDSDDRKAMEYFEMSYLLLKSSPVQNIESAHRLLQQAYHLLKLNTKHQEYDQAIKYVSDCFSWFNICTDGWFDGQLDQPFQSMDSSSDTKPITLQGILKSFSRLQMSILGQLIQDQEESEETEGQEDMEDVEEEEEELNIDEIINHDRLIFISQLVGNECSHSLCAAIYDYIITSYNAYIIKRDPAIPTDLIRSLQMATIDRVIEDVEDRSVILKSRYQVEKVKLMRLDQSQDSAIIDQLFHAIVDQLEGCREETDSHDDGQNMISPLTLAIDNELAKISFWKAITYIETNQNHFDPELMEHGRKQLGDMSQQIDVDDGGTDQEDSVFPKDMNGGSSDIAKHIEKERTHRYRPPVGTPKDYVGTKLRASLEIWCRISNQLTEPKVDESDITETIKLNNRAILCPLSTLSILMTIADLYQFEGDYISSIMALKIRINIIKHIYQSNSTQYIIELLKSYNYLISIYILMEKFSQSKYYFELNNKLFEQLKTGVVATKPNERVSLEISSLQLLNNIQQLEYQFHKMTSVTTTTDETNKKMYNQIIEFYIKICKLVSLVYLECANSNLALKVSNEMLDFLQSLIPSESNISLKKKKNNSSSSSMVDNSDNMSIDSEATSSTTQSDEWNGSGGNSNGQLASYQSSLSKWSCLTICLNAILHLASVYELRGCPREAHYYYERGLLIGNIYGSLKVTCEFLVELGELCFNRHNYVDSKINLEVAISLVARFAPNESRLIKINLLAKMLLGDLYRRQNIITQSTKLYNQCISMLDQMNNSSLLEQFKNSLTFGNDSTPKEKRLLKLTKSKSTVNINNKTTTTTTNSKTKIIQGEEKIGSSLESILDLIIQESNNGNNKKNDIGEIENILKSIRARIQCKLAKILMIRENYKQAVKELEAIIKDNKETVGTITLSILELHLGRAYYLMAKESERDMVWAHYLDPSTVTIDPNILKARQMFLHSFSRVGIYNIIKISNLLCRYIAFTTGTILPFVTVHFLNLSMGIRFKHDMESIVTYQQSINIQKSFKKNKQQPASVLVDIKKTMFSWNCGVEIPSQLEDKKFNKQLTELYSGDLPTEWSISNIIIGIDRKSIVLTRLFGNQPPTIIKIQMPVYQVELEQNDNNESEEEEEEQDESDEEEDEKEEEGDPEIILPFIDKLRNDIKTLTIENLANNHDMVTGTKAAMDQKTKKDSTIQKWFQKRKNLESEVDRLINSLDEILGPWKSMLVGNLCDTDALEKLEKNIPLLAKDIKGETETDASEEDDQVDSKRIDLGLLKQVFVEMPYMNDENLYQSIIDLVGFDRIDGLYPSDESYLETIKEKHPQYSQLKKIKTLFIKHFTDVFSTSTASKTKLPIAKRLEESLERVRDEPRIPSILIMDKNLQLFPVEAMEPLRSQSVYRLPSFSFHQWITHRNREETNENYTMVDPKKLSYILNPKGDLASTETNFSKLFDTNQLSKTWKGIKGRAPTSSEYRDALEQNQLFLYMGHGSGEQYCSGKDIQKLSKCAVSMLFGCRSGNLEEQGEYEPTGVILDMLLAGSQAIVGHLWDIPSMDSDRLAQSFIEKWFIELKQNVEGSETVDIGEAISHARKSCQWKLLVGSSCICYGLPTYLSPFK</sequence>
<dbReference type="PROSITE" id="PS51700">
    <property type="entry name" value="SEPARIN"/>
    <property type="match status" value="1"/>
</dbReference>
<evidence type="ECO:0000256" key="3">
    <source>
        <dbReference type="ARBA" id="ARBA00022801"/>
    </source>
</evidence>
<feature type="compositionally biased region" description="Polar residues" evidence="5">
    <location>
        <begin position="1146"/>
        <end position="1157"/>
    </location>
</feature>
<keyword evidence="3" id="KW-0378">Hydrolase</keyword>
<feature type="region of interest" description="Disordered" evidence="5">
    <location>
        <begin position="1123"/>
        <end position="1161"/>
    </location>
</feature>
<accession>F4PZT4</accession>
<dbReference type="RefSeq" id="XP_004357310.1">
    <property type="nucleotide sequence ID" value="XM_004357254.1"/>
</dbReference>
<dbReference type="GeneID" id="14870962"/>
<feature type="region of interest" description="Disordered" evidence="5">
    <location>
        <begin position="1644"/>
        <end position="1676"/>
    </location>
</feature>
<dbReference type="GO" id="GO:0051307">
    <property type="term" value="P:meiotic chromosome separation"/>
    <property type="evidence" value="ECO:0007669"/>
    <property type="project" value="TreeGrafter"/>
</dbReference>
<dbReference type="OMA" id="HEALFIK"/>
<evidence type="ECO:0000313" key="7">
    <source>
        <dbReference type="EMBL" id="EGG18848.1"/>
    </source>
</evidence>
<gene>
    <name evidence="7" type="ORF">DFA_02587</name>
</gene>
<evidence type="ECO:0000259" key="6">
    <source>
        <dbReference type="PROSITE" id="PS51700"/>
    </source>
</evidence>
<feature type="compositionally biased region" description="Acidic residues" evidence="5">
    <location>
        <begin position="850"/>
        <end position="859"/>
    </location>
</feature>
<dbReference type="PANTHER" id="PTHR12792:SF0">
    <property type="entry name" value="SEPARIN"/>
    <property type="match status" value="1"/>
</dbReference>
<dbReference type="SUPFAM" id="SSF48371">
    <property type="entry name" value="ARM repeat"/>
    <property type="match status" value="1"/>
</dbReference>
<dbReference type="GO" id="GO:0072686">
    <property type="term" value="C:mitotic spindle"/>
    <property type="evidence" value="ECO:0007669"/>
    <property type="project" value="TreeGrafter"/>
</dbReference>
<feature type="compositionally biased region" description="Low complexity" evidence="5">
    <location>
        <begin position="1128"/>
        <end position="1145"/>
    </location>
</feature>
<evidence type="ECO:0000256" key="2">
    <source>
        <dbReference type="ARBA" id="ARBA00012489"/>
    </source>
</evidence>
<dbReference type="PANTHER" id="PTHR12792">
    <property type="entry name" value="EXTRA SPINDLE POLES 1-RELATED"/>
    <property type="match status" value="1"/>
</dbReference>
<evidence type="ECO:0000313" key="8">
    <source>
        <dbReference type="Proteomes" id="UP000007797"/>
    </source>
</evidence>
<dbReference type="InterPro" id="IPR011990">
    <property type="entry name" value="TPR-like_helical_dom_sf"/>
</dbReference>
<feature type="region of interest" description="Disordered" evidence="5">
    <location>
        <begin position="850"/>
        <end position="871"/>
    </location>
</feature>
<dbReference type="GO" id="GO:0005634">
    <property type="term" value="C:nucleus"/>
    <property type="evidence" value="ECO:0007669"/>
    <property type="project" value="InterPro"/>
</dbReference>
<dbReference type="GO" id="GO:0004197">
    <property type="term" value="F:cysteine-type endopeptidase activity"/>
    <property type="evidence" value="ECO:0007669"/>
    <property type="project" value="InterPro"/>
</dbReference>
<keyword evidence="4" id="KW-0159">Chromosome partition</keyword>
<feature type="domain" description="Peptidase C50" evidence="6">
    <location>
        <begin position="1952"/>
        <end position="2050"/>
    </location>
</feature>
<organism evidence="7 8">
    <name type="scientific">Cavenderia fasciculata</name>
    <name type="common">Slime mold</name>
    <name type="synonym">Dictyostelium fasciculatum</name>
    <dbReference type="NCBI Taxonomy" id="261658"/>
    <lineage>
        <taxon>Eukaryota</taxon>
        <taxon>Amoebozoa</taxon>
        <taxon>Evosea</taxon>
        <taxon>Eumycetozoa</taxon>
        <taxon>Dictyostelia</taxon>
        <taxon>Acytosteliales</taxon>
        <taxon>Cavenderiaceae</taxon>
        <taxon>Cavenderia</taxon>
    </lineage>
</organism>
<feature type="region of interest" description="Disordered" evidence="5">
    <location>
        <begin position="649"/>
        <end position="670"/>
    </location>
</feature>
<keyword evidence="8" id="KW-1185">Reference proteome</keyword>
<dbReference type="InterPro" id="IPR016024">
    <property type="entry name" value="ARM-type_fold"/>
</dbReference>
<protein>
    <recommendedName>
        <fullName evidence="2">separase</fullName>
        <ecNumber evidence="2">3.4.22.49</ecNumber>
    </recommendedName>
</protein>
<dbReference type="KEGG" id="dfa:DFA_02587"/>
<name>F4PZT4_CACFS</name>
<dbReference type="SUPFAM" id="SSF48452">
    <property type="entry name" value="TPR-like"/>
    <property type="match status" value="1"/>
</dbReference>
<evidence type="ECO:0000256" key="1">
    <source>
        <dbReference type="ARBA" id="ARBA00000451"/>
    </source>
</evidence>
<dbReference type="EC" id="3.4.22.49" evidence="2"/>
<reference evidence="8" key="1">
    <citation type="journal article" date="2011" name="Genome Res.">
        <title>Phylogeny-wide analysis of social amoeba genomes highlights ancient origins for complex intercellular communication.</title>
        <authorList>
            <person name="Heidel A.J."/>
            <person name="Lawal H.M."/>
            <person name="Felder M."/>
            <person name="Schilde C."/>
            <person name="Helps N.R."/>
            <person name="Tunggal B."/>
            <person name="Rivero F."/>
            <person name="John U."/>
            <person name="Schleicher M."/>
            <person name="Eichinger L."/>
            <person name="Platzer M."/>
            <person name="Noegel A.A."/>
            <person name="Schaap P."/>
            <person name="Gloeckner G."/>
        </authorList>
    </citation>
    <scope>NUCLEOTIDE SEQUENCE [LARGE SCALE GENOMIC DNA]</scope>
    <source>
        <strain evidence="8">SH3</strain>
    </source>
</reference>
<dbReference type="Pfam" id="PF03568">
    <property type="entry name" value="Separin_C"/>
    <property type="match status" value="1"/>
</dbReference>
<dbReference type="GO" id="GO:0005737">
    <property type="term" value="C:cytoplasm"/>
    <property type="evidence" value="ECO:0007669"/>
    <property type="project" value="TreeGrafter"/>
</dbReference>
<dbReference type="EMBL" id="GL883017">
    <property type="protein sequence ID" value="EGG18848.1"/>
    <property type="molecule type" value="Genomic_DNA"/>
</dbReference>
<dbReference type="STRING" id="1054147.F4PZT4"/>
<dbReference type="InterPro" id="IPR005314">
    <property type="entry name" value="Peptidase_C50"/>
</dbReference>
<dbReference type="OrthoDB" id="10255632at2759"/>
<dbReference type="Gene3D" id="1.25.40.10">
    <property type="entry name" value="Tetratricopeptide repeat domain"/>
    <property type="match status" value="1"/>
</dbReference>
<comment type="catalytic activity">
    <reaction evidence="1">
        <text>All bonds known to be hydrolyzed by this endopeptidase have arginine in P1 and an acidic residue in P4. P6 is often occupied by an acidic residue or by a hydroxy-amino-acid residue, the phosphorylation of which enhances cleavage.</text>
        <dbReference type="EC" id="3.4.22.49"/>
    </reaction>
</comment>
<dbReference type="InterPro" id="IPR030397">
    <property type="entry name" value="SEPARIN_core_dom"/>
</dbReference>